<organism evidence="2 3">
    <name type="scientific">Terrisporobacter mayombei</name>
    <dbReference type="NCBI Taxonomy" id="1541"/>
    <lineage>
        <taxon>Bacteria</taxon>
        <taxon>Bacillati</taxon>
        <taxon>Bacillota</taxon>
        <taxon>Clostridia</taxon>
        <taxon>Peptostreptococcales</taxon>
        <taxon>Peptostreptococcaceae</taxon>
        <taxon>Terrisporobacter</taxon>
    </lineage>
</organism>
<evidence type="ECO:0008006" key="4">
    <source>
        <dbReference type="Google" id="ProtNLM"/>
    </source>
</evidence>
<evidence type="ECO:0000313" key="3">
    <source>
        <dbReference type="Proteomes" id="UP001235030"/>
    </source>
</evidence>
<proteinExistence type="predicted"/>
<protein>
    <recommendedName>
        <fullName evidence="4">AAA family ATPase</fullName>
    </recommendedName>
</protein>
<dbReference type="Proteomes" id="UP001235030">
    <property type="component" value="Chromosome"/>
</dbReference>
<reference evidence="2 3" key="1">
    <citation type="submission" date="2022-07" db="EMBL/GenBank/DDBJ databases">
        <title>Genome sequence of Terrisporobacter mayombei DSM6539.</title>
        <authorList>
            <person name="Boeer T."/>
            <person name="Bengelsdorf F.R."/>
            <person name="Daniel R."/>
            <person name="Poehlein A."/>
        </authorList>
    </citation>
    <scope>NUCLEOTIDE SEQUENCE [LARGE SCALE GENOMIC DNA]</scope>
    <source>
        <strain evidence="2 3">DSM 6539</strain>
    </source>
</reference>
<evidence type="ECO:0000313" key="2">
    <source>
        <dbReference type="EMBL" id="WMT80080.1"/>
    </source>
</evidence>
<accession>A0ABY9PZ96</accession>
<gene>
    <name evidence="2" type="ORF">TEMA_03920</name>
</gene>
<name>A0ABY9PZ96_9FIRM</name>
<keyword evidence="3" id="KW-1185">Reference proteome</keyword>
<keyword evidence="1" id="KW-0175">Coiled coil</keyword>
<evidence type="ECO:0000256" key="1">
    <source>
        <dbReference type="SAM" id="Coils"/>
    </source>
</evidence>
<dbReference type="EMBL" id="CP101637">
    <property type="protein sequence ID" value="WMT80080.1"/>
    <property type="molecule type" value="Genomic_DNA"/>
</dbReference>
<feature type="coiled-coil region" evidence="1">
    <location>
        <begin position="202"/>
        <end position="265"/>
    </location>
</feature>
<sequence length="449" mass="51958">MHTFFIEEDNVFQRESILFKRKESSDTAILSSLLYLITGNFFEDFDLQEYKIIRQTRKNALMNYINHNLSYLSAWEKEISKTETCDVNLLQKKIDSILNEITQKEGEITVATIKSKDLSQEIYKLNDELAQCSILAGRYENLRSQYMSDIKRFTFIVEGQANGCNFQTESKCPICYGALPKIKEPSFVEASHVEVNKLLLKITDLDNAESDLICELNNLQEKSLKLTKKRIEIESLINAKLKPQINKLKETLDEYKLSIENHKESSIIKSFQHNMICDLQKLEIKYTCDMKYKAKEYFKEDFLNTINKKLQNILKCCLFENYANVKFDLSSFDIMVGEKSKLTYGKGYRAFLNTIMAIALREYLLEHGKFCPGLLIIDSPILSLKQNVEGKASDSMKGALFQYLLNHKNDGQTIIVENSIPEVNYDGVNVIRFTKDDKIGRYGFLEDLK</sequence>
<dbReference type="RefSeq" id="WP_228104345.1">
    <property type="nucleotide sequence ID" value="NZ_CP101637.1"/>
</dbReference>